<sequence>MYYYIFDIKKCKKRSQVEAIKSQLIELGISGEYTYISSAQSAEELALLGLRRGYSTIIVAGSDDSINAVANVMIGQKEAMGVIPLQASKAICHLVGTSSVTEAIESLRFRRINEITTGKTATGKHFLTYLEMDLSSPMEFTVEFKNFIVQASVNNMIISNYHPEIKKIADDHLDTVIESHSPNHSGFFNQIKNLFGKNKEDDDKHLSIFRSRSLRIFTKRPISIKSGNAIIAKTPQLIETSEQTLRIIVTKGKGG</sequence>
<dbReference type="GO" id="GO:0016301">
    <property type="term" value="F:kinase activity"/>
    <property type="evidence" value="ECO:0007669"/>
    <property type="project" value="InterPro"/>
</dbReference>
<reference evidence="2 3" key="1">
    <citation type="journal article" date="2016" name="Nat. Commun.">
        <title>Thousands of microbial genomes shed light on interconnected biogeochemical processes in an aquifer system.</title>
        <authorList>
            <person name="Anantharaman K."/>
            <person name="Brown C.T."/>
            <person name="Hug L.A."/>
            <person name="Sharon I."/>
            <person name="Castelle C.J."/>
            <person name="Probst A.J."/>
            <person name="Thomas B.C."/>
            <person name="Singh A."/>
            <person name="Wilkins M.J."/>
            <person name="Karaoz U."/>
            <person name="Brodie E.L."/>
            <person name="Williams K.H."/>
            <person name="Hubbard S.S."/>
            <person name="Banfield J.F."/>
        </authorList>
    </citation>
    <scope>NUCLEOTIDE SEQUENCE [LARGE SCALE GENOMIC DNA]</scope>
</reference>
<evidence type="ECO:0000313" key="3">
    <source>
        <dbReference type="Proteomes" id="UP000178583"/>
    </source>
</evidence>
<dbReference type="InterPro" id="IPR017438">
    <property type="entry name" value="ATP-NAD_kinase_N"/>
</dbReference>
<dbReference type="InterPro" id="IPR016064">
    <property type="entry name" value="NAD/diacylglycerol_kinase_sf"/>
</dbReference>
<feature type="domain" description="DAGKc" evidence="1">
    <location>
        <begin position="12"/>
        <end position="119"/>
    </location>
</feature>
<protein>
    <recommendedName>
        <fullName evidence="1">DAGKc domain-containing protein</fullName>
    </recommendedName>
</protein>
<dbReference type="SUPFAM" id="SSF111331">
    <property type="entry name" value="NAD kinase/diacylglycerol kinase-like"/>
    <property type="match status" value="1"/>
</dbReference>
<dbReference type="Gene3D" id="3.40.50.10330">
    <property type="entry name" value="Probable inorganic polyphosphate/atp-NAD kinase, domain 1"/>
    <property type="match status" value="1"/>
</dbReference>
<dbReference type="InterPro" id="IPR001206">
    <property type="entry name" value="Diacylglycerol_kinase_cat_dom"/>
</dbReference>
<comment type="caution">
    <text evidence="2">The sequence shown here is derived from an EMBL/GenBank/DDBJ whole genome shotgun (WGS) entry which is preliminary data.</text>
</comment>
<name>A0A1F5ECM3_9BACT</name>
<dbReference type="EMBL" id="MEZY01000015">
    <property type="protein sequence ID" value="OGD65179.1"/>
    <property type="molecule type" value="Genomic_DNA"/>
</dbReference>
<dbReference type="Pfam" id="PF00781">
    <property type="entry name" value="DAGK_cat"/>
    <property type="match status" value="1"/>
</dbReference>
<evidence type="ECO:0000313" key="2">
    <source>
        <dbReference type="EMBL" id="OGD65179.1"/>
    </source>
</evidence>
<accession>A0A1F5ECM3</accession>
<evidence type="ECO:0000259" key="1">
    <source>
        <dbReference type="Pfam" id="PF00781"/>
    </source>
</evidence>
<proteinExistence type="predicted"/>
<gene>
    <name evidence="2" type="ORF">A2215_02525</name>
</gene>
<organism evidence="2 3">
    <name type="scientific">Candidatus Berkelbacteria bacterium RIFOXYA2_FULL_43_10</name>
    <dbReference type="NCBI Taxonomy" id="1797472"/>
    <lineage>
        <taxon>Bacteria</taxon>
        <taxon>Candidatus Berkelbacteria</taxon>
    </lineage>
</organism>
<dbReference type="Proteomes" id="UP000178583">
    <property type="component" value="Unassembled WGS sequence"/>
</dbReference>
<dbReference type="STRING" id="1797472.A2215_02525"/>
<dbReference type="AlphaFoldDB" id="A0A1F5ECM3"/>